<feature type="transmembrane region" description="Helical" evidence="2">
    <location>
        <begin position="129"/>
        <end position="151"/>
    </location>
</feature>
<name>H3KCE9_9BURK</name>
<feature type="transmembrane region" description="Helical" evidence="2">
    <location>
        <begin position="12"/>
        <end position="35"/>
    </location>
</feature>
<dbReference type="Proteomes" id="UP000004956">
    <property type="component" value="Unassembled WGS sequence"/>
</dbReference>
<keyword evidence="4" id="KW-1185">Reference proteome</keyword>
<keyword evidence="1" id="KW-0813">Transport</keyword>
<dbReference type="GO" id="GO:0005886">
    <property type="term" value="C:plasma membrane"/>
    <property type="evidence" value="ECO:0007669"/>
    <property type="project" value="TreeGrafter"/>
</dbReference>
<dbReference type="EMBL" id="AFBQ01000045">
    <property type="protein sequence ID" value="EHY32204.1"/>
    <property type="molecule type" value="Genomic_DNA"/>
</dbReference>
<dbReference type="RefSeq" id="WP_008540882.1">
    <property type="nucleotide sequence ID" value="NZ_JH604873.1"/>
</dbReference>
<feature type="transmembrane region" description="Helical" evidence="2">
    <location>
        <begin position="163"/>
        <end position="186"/>
    </location>
</feature>
<accession>H3KCE9</accession>
<dbReference type="GO" id="GO:0042910">
    <property type="term" value="F:xenobiotic transmembrane transporter activity"/>
    <property type="evidence" value="ECO:0007669"/>
    <property type="project" value="InterPro"/>
</dbReference>
<dbReference type="PANTHER" id="PTHR43298">
    <property type="entry name" value="MULTIDRUG RESISTANCE PROTEIN NORM-RELATED"/>
    <property type="match status" value="1"/>
</dbReference>
<dbReference type="InterPro" id="IPR050222">
    <property type="entry name" value="MATE_MdtK"/>
</dbReference>
<feature type="transmembrane region" description="Helical" evidence="2">
    <location>
        <begin position="96"/>
        <end position="117"/>
    </location>
</feature>
<organism evidence="3 4">
    <name type="scientific">Sutterella parvirubra YIT 11816</name>
    <dbReference type="NCBI Taxonomy" id="762967"/>
    <lineage>
        <taxon>Bacteria</taxon>
        <taxon>Pseudomonadati</taxon>
        <taxon>Pseudomonadota</taxon>
        <taxon>Betaproteobacteria</taxon>
        <taxon>Burkholderiales</taxon>
        <taxon>Sutterellaceae</taxon>
        <taxon>Sutterella</taxon>
    </lineage>
</organism>
<keyword evidence="2" id="KW-0472">Membrane</keyword>
<dbReference type="Pfam" id="PF01554">
    <property type="entry name" value="MatE"/>
    <property type="match status" value="1"/>
</dbReference>
<evidence type="ECO:0000256" key="2">
    <source>
        <dbReference type="SAM" id="Phobius"/>
    </source>
</evidence>
<proteinExistence type="predicted"/>
<reference evidence="3 4" key="1">
    <citation type="submission" date="2011-11" db="EMBL/GenBank/DDBJ databases">
        <authorList>
            <person name="Weinstock G."/>
            <person name="Sodergren E."/>
            <person name="Clifton S."/>
            <person name="Fulton L."/>
            <person name="Fulton B."/>
            <person name="Courtney L."/>
            <person name="Fronick C."/>
            <person name="Harrison M."/>
            <person name="Strong C."/>
            <person name="Farmer C."/>
            <person name="Delahaunty K."/>
            <person name="Markovic C."/>
            <person name="Hall O."/>
            <person name="Minx P."/>
            <person name="Tomlinson C."/>
            <person name="Mitreva M."/>
            <person name="Hou S."/>
            <person name="Chen J."/>
            <person name="Wollam A."/>
            <person name="Pepin K.H."/>
            <person name="Johnson M."/>
            <person name="Bhonagiri V."/>
            <person name="Zhang X."/>
            <person name="Suruliraj S."/>
            <person name="Warren W."/>
            <person name="Chinwalla A."/>
            <person name="Mardis E.R."/>
            <person name="Wilson R.K."/>
        </authorList>
    </citation>
    <scope>NUCLEOTIDE SEQUENCE [LARGE SCALE GENOMIC DNA]</scope>
    <source>
        <strain evidence="3 4">YIT 11816</strain>
    </source>
</reference>
<sequence length="255" mass="27129">MSKSITPPNTSLKALASLAGPIFVANIAIIGSGTIDTIMAGQLGKDHLAAITLGISATICVLMGLVGVLQGLSPIAGHHFGAKRFNLIGEEMIQSFWLGAFLLLIGLPILLSTDIWIGLAEVKGDVADMAATFMFWTAMALPASLGGRIFISVNAAVSRPRITMWVSLGMLALKAPLNAVFMYGWLGFPAMGGGGAGVSFFVLSWLSLCAYALIWKFDGYYKQMHAPKFTGPKWSLLKEHLHVGIPIGLSTFFEV</sequence>
<dbReference type="PANTHER" id="PTHR43298:SF2">
    <property type="entry name" value="FMN_FAD EXPORTER YEEO-RELATED"/>
    <property type="match status" value="1"/>
</dbReference>
<protein>
    <submittedName>
        <fullName evidence="3">MATE domain protein</fullName>
    </submittedName>
</protein>
<evidence type="ECO:0000313" key="3">
    <source>
        <dbReference type="EMBL" id="EHY32204.1"/>
    </source>
</evidence>
<dbReference type="GO" id="GO:0015297">
    <property type="term" value="F:antiporter activity"/>
    <property type="evidence" value="ECO:0007669"/>
    <property type="project" value="InterPro"/>
</dbReference>
<feature type="transmembrane region" description="Helical" evidence="2">
    <location>
        <begin position="192"/>
        <end position="214"/>
    </location>
</feature>
<dbReference type="STRING" id="762967.HMPREF9440_00401"/>
<keyword evidence="2" id="KW-0812">Transmembrane</keyword>
<keyword evidence="2" id="KW-1133">Transmembrane helix</keyword>
<evidence type="ECO:0000256" key="1">
    <source>
        <dbReference type="ARBA" id="ARBA00022448"/>
    </source>
</evidence>
<evidence type="ECO:0000313" key="4">
    <source>
        <dbReference type="Proteomes" id="UP000004956"/>
    </source>
</evidence>
<feature type="non-terminal residue" evidence="3">
    <location>
        <position position="255"/>
    </location>
</feature>
<comment type="caution">
    <text evidence="3">The sequence shown here is derived from an EMBL/GenBank/DDBJ whole genome shotgun (WGS) entry which is preliminary data.</text>
</comment>
<dbReference type="InterPro" id="IPR002528">
    <property type="entry name" value="MATE_fam"/>
</dbReference>
<feature type="transmembrane region" description="Helical" evidence="2">
    <location>
        <begin position="47"/>
        <end position="75"/>
    </location>
</feature>
<dbReference type="HOGENOM" id="CLU_012893_6_1_4"/>
<gene>
    <name evidence="3" type="ORF">HMPREF9440_00401</name>
</gene>
<dbReference type="AlphaFoldDB" id="H3KCE9"/>